<evidence type="ECO:0000313" key="2">
    <source>
        <dbReference type="EMBL" id="CDW78347.1"/>
    </source>
</evidence>
<feature type="region of interest" description="Disordered" evidence="1">
    <location>
        <begin position="289"/>
        <end position="328"/>
    </location>
</feature>
<feature type="compositionally biased region" description="Polar residues" evidence="1">
    <location>
        <begin position="413"/>
        <end position="433"/>
    </location>
</feature>
<feature type="compositionally biased region" description="Basic and acidic residues" evidence="1">
    <location>
        <begin position="482"/>
        <end position="497"/>
    </location>
</feature>
<dbReference type="Proteomes" id="UP000039865">
    <property type="component" value="Unassembled WGS sequence"/>
</dbReference>
<dbReference type="InParanoid" id="A0A078A9U5"/>
<feature type="compositionally biased region" description="Basic and acidic residues" evidence="1">
    <location>
        <begin position="445"/>
        <end position="469"/>
    </location>
</feature>
<feature type="compositionally biased region" description="Polar residues" evidence="1">
    <location>
        <begin position="147"/>
        <end position="162"/>
    </location>
</feature>
<feature type="compositionally biased region" description="Basic and acidic residues" evidence="1">
    <location>
        <begin position="373"/>
        <end position="382"/>
    </location>
</feature>
<keyword evidence="3" id="KW-1185">Reference proteome</keyword>
<gene>
    <name evidence="2" type="primary">Contig2345.g2525</name>
    <name evidence="2" type="ORF">STYLEM_7323</name>
</gene>
<evidence type="ECO:0000313" key="3">
    <source>
        <dbReference type="Proteomes" id="UP000039865"/>
    </source>
</evidence>
<feature type="compositionally biased region" description="Polar residues" evidence="1">
    <location>
        <begin position="362"/>
        <end position="372"/>
    </location>
</feature>
<protein>
    <submittedName>
        <fullName evidence="2">Uncharacterized protein</fullName>
    </submittedName>
</protein>
<organism evidence="2 3">
    <name type="scientific">Stylonychia lemnae</name>
    <name type="common">Ciliate</name>
    <dbReference type="NCBI Taxonomy" id="5949"/>
    <lineage>
        <taxon>Eukaryota</taxon>
        <taxon>Sar</taxon>
        <taxon>Alveolata</taxon>
        <taxon>Ciliophora</taxon>
        <taxon>Intramacronucleata</taxon>
        <taxon>Spirotrichea</taxon>
        <taxon>Stichotrichia</taxon>
        <taxon>Sporadotrichida</taxon>
        <taxon>Oxytrichidae</taxon>
        <taxon>Stylonychinae</taxon>
        <taxon>Stylonychia</taxon>
    </lineage>
</organism>
<feature type="compositionally biased region" description="Basic and acidic residues" evidence="1">
    <location>
        <begin position="512"/>
        <end position="526"/>
    </location>
</feature>
<proteinExistence type="predicted"/>
<feature type="region of interest" description="Disordered" evidence="1">
    <location>
        <begin position="147"/>
        <end position="169"/>
    </location>
</feature>
<dbReference type="AlphaFoldDB" id="A0A078A9U5"/>
<feature type="compositionally biased region" description="Polar residues" evidence="1">
    <location>
        <begin position="289"/>
        <end position="303"/>
    </location>
</feature>
<dbReference type="OrthoDB" id="323643at2759"/>
<reference evidence="2 3" key="1">
    <citation type="submission" date="2014-06" db="EMBL/GenBank/DDBJ databases">
        <authorList>
            <person name="Swart Estienne"/>
        </authorList>
    </citation>
    <scope>NUCLEOTIDE SEQUENCE [LARGE SCALE GENOMIC DNA]</scope>
    <source>
        <strain evidence="2 3">130c</strain>
    </source>
</reference>
<accession>A0A078A9U5</accession>
<dbReference type="EMBL" id="CCKQ01007018">
    <property type="protein sequence ID" value="CDW78347.1"/>
    <property type="molecule type" value="Genomic_DNA"/>
</dbReference>
<name>A0A078A9U5_STYLE</name>
<evidence type="ECO:0000256" key="1">
    <source>
        <dbReference type="SAM" id="MobiDB-lite"/>
    </source>
</evidence>
<feature type="region of interest" description="Disordered" evidence="1">
    <location>
        <begin position="445"/>
        <end position="526"/>
    </location>
</feature>
<feature type="region of interest" description="Disordered" evidence="1">
    <location>
        <begin position="344"/>
        <end position="433"/>
    </location>
</feature>
<sequence length="889" mass="99829">MSSIAVEYPQELSTPIDLNDVQMSLTSQDHQDSSLELQQMAEQCASTLQSFIQYNSVADPLVENAQFQNQAQCCNEDISLEQRASPNNDAIDHVTISVSEIQQREGENVQGQSVEERLIDKIAEFEGKVEALQSLKTNLYAAIEQLENNDSNNTDQQNLSSKQTEENDDIQVSTLQLNLATLNEEQEQLSKEHDPQPSQTNLDLQENLKNIDQELVDRIEQKEQENQQVCLEQQQEQIKGDLETASLTDTLLEEPIQITDDDDDGVGLLQLSSIECTDNDNLLSEESIKVDQTSQDQQISNESKAQEGEVTETAAHQQQRAQPESDSKLKKILDDFFSQVETEGALKAQQKKRQFQAGKENAPTNLGQQDSLETPKNHKMSAEDEQTLQQSPVKRKNNPRESLAPTTLRDDNGSTQVQTPPSHQENTSPSSPLKQEIAPQIEENPTHQELRSQHQENEPETKVTDENSPKENSNGSDSDSSDDTKKRTSLQKEKDQLRAPFSELNNGGQKKRSSETLKEGEKEKPKKNRIVDINKTIFVDSYILNYSTFYPGKLLGSTLNVGNLSNAEQIVELSIDSNSFQFNRKQLNTKFGNPELPFQLEGADADGKLQDTIVNSEIKHEAWFIENPISKELTKRITLKLGPKAEQDFIIVVRSPNAKRTENLVSIINIGLLTYADEQFGVKESFEDFLKLNYNSSMKEFLRDRKKVAQQQRIEIMLAGKVDVPSLVCQKELVVSEFSERVIPLVVKKGQSCQKFRIPFKNNGPQELDVDFTFHKQSAVIQGPLQRQNSNGDEKQRLPLTQSPIEFVSVPSNVKVPANGTAILNIAAKLKNSYQLASIGKDQNGQQTPPPAKAEKYNHLLIAKIKDTQIMFSFIIEASVLEASNTPNM</sequence>